<evidence type="ECO:0000256" key="2">
    <source>
        <dbReference type="SAM" id="SignalP"/>
    </source>
</evidence>
<accession>A0ABT8YJP7</accession>
<feature type="chain" id="PRO_5046391364" evidence="2">
    <location>
        <begin position="20"/>
        <end position="359"/>
    </location>
</feature>
<evidence type="ECO:0000256" key="1">
    <source>
        <dbReference type="SAM" id="Coils"/>
    </source>
</evidence>
<dbReference type="InterPro" id="IPR021293">
    <property type="entry name" value="DUF2865"/>
</dbReference>
<keyword evidence="2" id="KW-0732">Signal</keyword>
<dbReference type="EMBL" id="JAUOZU010000006">
    <property type="protein sequence ID" value="MDO6963931.1"/>
    <property type="molecule type" value="Genomic_DNA"/>
</dbReference>
<reference evidence="3" key="1">
    <citation type="journal article" date="2015" name="Int. J. Syst. Evol. Microbiol.">
        <title>Rhizobium alvei sp. nov., isolated from a freshwater river.</title>
        <authorList>
            <person name="Sheu S.Y."/>
            <person name="Huang H.W."/>
            <person name="Young C.C."/>
            <person name="Chen W.M."/>
        </authorList>
    </citation>
    <scope>NUCLEOTIDE SEQUENCE</scope>
    <source>
        <strain evidence="3">TNR-22</strain>
    </source>
</reference>
<sequence>MLKALTALALLIAATPAAAELSECDMLNRELASLTSTTGSTAKARKYAQAITAQKFNIRALRRQMRQAHCSSDSVIVIETDAGQCSDLEEKMSRMERNLEILEQTRQSLMLDEATGLERQRLFAEIEAKGCNEEPVVAQPVSAPIVNDGTETIRVPDERLQYQQSQFVDLGGASNNGSFRTMCVRTCDGGYFPISSHASSTGFRRDAQVCSMMCPGTETELYYHPINGESNDMRSTETGRRYDALPNAYRFRTQSKASNPQCGCNFSLYYGEMLKREAFIRNKDVPESKSTAITWSKPELRGGLKAEEIKVLPASSKAERDYDPAKPIRIIGPRFLPDDRNLDFSAVTPDKTPTGAVSR</sequence>
<proteinExistence type="predicted"/>
<feature type="signal peptide" evidence="2">
    <location>
        <begin position="1"/>
        <end position="19"/>
    </location>
</feature>
<gene>
    <name evidence="3" type="ORF">Q4481_08175</name>
</gene>
<dbReference type="Pfam" id="PF11064">
    <property type="entry name" value="DUF2865"/>
    <property type="match status" value="1"/>
</dbReference>
<name>A0ABT8YJP7_9HYPH</name>
<evidence type="ECO:0000313" key="4">
    <source>
        <dbReference type="Proteomes" id="UP001174932"/>
    </source>
</evidence>
<dbReference type="Proteomes" id="UP001174932">
    <property type="component" value="Unassembled WGS sequence"/>
</dbReference>
<keyword evidence="4" id="KW-1185">Reference proteome</keyword>
<dbReference type="RefSeq" id="WP_304375844.1">
    <property type="nucleotide sequence ID" value="NZ_JAUOZU010000006.1"/>
</dbReference>
<organism evidence="3 4">
    <name type="scientific">Rhizobium alvei</name>
    <dbReference type="NCBI Taxonomy" id="1132659"/>
    <lineage>
        <taxon>Bacteria</taxon>
        <taxon>Pseudomonadati</taxon>
        <taxon>Pseudomonadota</taxon>
        <taxon>Alphaproteobacteria</taxon>
        <taxon>Hyphomicrobiales</taxon>
        <taxon>Rhizobiaceae</taxon>
        <taxon>Rhizobium/Agrobacterium group</taxon>
        <taxon>Rhizobium</taxon>
    </lineage>
</organism>
<reference evidence="3" key="2">
    <citation type="submission" date="2023-07" db="EMBL/GenBank/DDBJ databases">
        <authorList>
            <person name="Shen H."/>
        </authorList>
    </citation>
    <scope>NUCLEOTIDE SEQUENCE</scope>
    <source>
        <strain evidence="3">TNR-22</strain>
    </source>
</reference>
<protein>
    <submittedName>
        <fullName evidence="3">DUF2865 domain-containing protein</fullName>
    </submittedName>
</protein>
<evidence type="ECO:0000313" key="3">
    <source>
        <dbReference type="EMBL" id="MDO6963931.1"/>
    </source>
</evidence>
<keyword evidence="1" id="KW-0175">Coiled coil</keyword>
<feature type="coiled-coil region" evidence="1">
    <location>
        <begin position="78"/>
        <end position="112"/>
    </location>
</feature>
<comment type="caution">
    <text evidence="3">The sequence shown here is derived from an EMBL/GenBank/DDBJ whole genome shotgun (WGS) entry which is preliminary data.</text>
</comment>